<dbReference type="InterPro" id="IPR011990">
    <property type="entry name" value="TPR-like_helical_dom_sf"/>
</dbReference>
<feature type="compositionally biased region" description="Polar residues" evidence="4">
    <location>
        <begin position="928"/>
        <end position="949"/>
    </location>
</feature>
<dbReference type="Pfam" id="PF13424">
    <property type="entry name" value="TPR_12"/>
    <property type="match status" value="1"/>
</dbReference>
<accession>A0A9N8DFW9</accession>
<feature type="region of interest" description="Disordered" evidence="4">
    <location>
        <begin position="507"/>
        <end position="591"/>
    </location>
</feature>
<keyword evidence="6" id="KW-1185">Reference proteome</keyword>
<feature type="repeat" description="TPR" evidence="3">
    <location>
        <begin position="1109"/>
        <end position="1142"/>
    </location>
</feature>
<feature type="region of interest" description="Disordered" evidence="4">
    <location>
        <begin position="720"/>
        <end position="744"/>
    </location>
</feature>
<feature type="region of interest" description="Disordered" evidence="4">
    <location>
        <begin position="873"/>
        <end position="949"/>
    </location>
</feature>
<dbReference type="Pfam" id="PF13374">
    <property type="entry name" value="TPR_10"/>
    <property type="match status" value="1"/>
</dbReference>
<protein>
    <submittedName>
        <fullName evidence="5">Repeat-containing protein</fullName>
    </submittedName>
</protein>
<dbReference type="EMBL" id="CAICTM010000068">
    <property type="protein sequence ID" value="CAB9499805.1"/>
    <property type="molecule type" value="Genomic_DNA"/>
</dbReference>
<evidence type="ECO:0000256" key="2">
    <source>
        <dbReference type="ARBA" id="ARBA00022803"/>
    </source>
</evidence>
<dbReference type="OrthoDB" id="49507at2759"/>
<gene>
    <name evidence="5" type="ORF">SEMRO_69_G038530.1</name>
</gene>
<dbReference type="Gene3D" id="1.25.40.10">
    <property type="entry name" value="Tetratricopeptide repeat domain"/>
    <property type="match status" value="2"/>
</dbReference>
<sequence>MMADAFCGKGEGYDSIHPPNVVLVSSTQTSPGHDHDLPICSPLSTAPNSPFRGPSYDDDEDEEEEEISPQEIQELLDTPASRQKHPIRMVDVPFDEGNHTRKDKPDPLLGNPRLYVKTPTTTSTKPAIVSPAAATMTGKSHVLEPVDDIDAYRDEEDDADAANKEEKKVDDAPRLPIYTRGFAKTPEFLASYPRVVPHAVSEDESVPMDERPTGNNWKQQQSSPLSEHEEVQSEASDFIECTRSGDDDIIQDEEEKTPMKKALRTAEREVQEMERRVQLMLEQRRQTSQRSQQRFVQEEESFHDRPDPMIEIDGEPPSLSPGARRNASMDSGTSSYYYDGSAIASSSTASSINNTTHSSINNTTLDTTASSLPPAARRRRPKDNTDYYLAGVSSPTNAFDALASSFEQEGNNGSFAQVMSGTSKAFTQVTDDLTNFLVGPASPKQQSPQYPPEQRYPPVSPSHDSDCTPNAGNLSPRSVRKQTYRNDDDENIDVLFSRQRASAKLARARSLISERQSKSPTSVPPFDPKQRARQVMNKREREQQSLSRPSSTTKRSISSAGRVEGATRAVGSASRVSNNASKQHRSSREAEANIPFPPTLHRIAAMMEESLGGGESSAEIAEEVARDLAASNAAYSTSPAPGDDWPTSVSQLVEEYQTAITASLRNLSMEEVSGLAAAAGKQHVSPEFGKGTMVSPGVSVSPPSRSPIPRELNEAVAATANNTAADSTPNKQTVPVPSSTDKTKNESYDNFMEEMTLGACLQMPDLNHPPLQDSHPNSTTAQNVAGLLTCERNTEYEYHDQHDEEDRQLHAVEHHERALFAKQLSERLLTLSPNTSTDKSGSIDDPSPAKFNHVRKDLGLAFVANEYPGISLPKRTNASMLTSDSKDDGRGGLFASNVPRDLPISDDQPSMLSEAFSWEHPSRGATPDRSSQSKPTSASKLNISSGSHKLSSIKPTMVESIDNETGISKGDVMLSLLCDNSFYASMEKPDSWAWRVREAILRGREMRRTMFTDGGRAAVNQDGSVRDSRRSLPVDVDDVRVVGGIHNVASIQAKALGHMDLDEFEQALELYEDIIFNYYSFFEQVLAKRDEFSSEDVTMELSNFKPYIGASLHNLGVIHLLKGDYEDAFSFFKRAVDNRRACLGEGHSDTVTSLVRLATCRFAMDNFADAHTSLELALALAGSKAKTTNDYCQLGEILNNLGCLSYMCGQPSKAMKLFREALDVQLAVLNSTLYGGSMYSAHSATLNISITRGNIGFLALVLKDVSSGIVALESALREQRLLLNGAHVTLVSTMDHLAVANLLEGRTQKAIKMLRRIYELQRTAHGANDPRTMATRQKILTIRGQQMAASPNANTAKEADTPVNVRSPREAPPDERKVSRSKSETPVVVTDFRHTPQAQRPLSQPIIRQASDGSRDPRSSSNSVSTNGNSGGSKVNSVFKAFRSLGRKKAT</sequence>
<feature type="compositionally biased region" description="Polar residues" evidence="4">
    <location>
        <begin position="467"/>
        <end position="476"/>
    </location>
</feature>
<feature type="region of interest" description="Disordered" evidence="4">
    <location>
        <begin position="355"/>
        <end position="383"/>
    </location>
</feature>
<evidence type="ECO:0000256" key="3">
    <source>
        <dbReference type="PROSITE-ProRule" id="PRU00339"/>
    </source>
</evidence>
<feature type="region of interest" description="Disordered" evidence="4">
    <location>
        <begin position="436"/>
        <end position="486"/>
    </location>
</feature>
<feature type="compositionally biased region" description="Polar residues" evidence="4">
    <location>
        <begin position="1345"/>
        <end position="1355"/>
    </location>
</feature>
<dbReference type="PROSITE" id="PS50005">
    <property type="entry name" value="TPR"/>
    <property type="match status" value="1"/>
</dbReference>
<feature type="region of interest" description="Disordered" evidence="4">
    <location>
        <begin position="1345"/>
        <end position="1451"/>
    </location>
</feature>
<feature type="region of interest" description="Disordered" evidence="4">
    <location>
        <begin position="24"/>
        <end position="112"/>
    </location>
</feature>
<dbReference type="PANTHER" id="PTHR45641:SF19">
    <property type="entry name" value="NEPHROCYSTIN-3"/>
    <property type="match status" value="1"/>
</dbReference>
<dbReference type="InterPro" id="IPR019734">
    <property type="entry name" value="TPR_rpt"/>
</dbReference>
<feature type="compositionally biased region" description="Basic and acidic residues" evidence="4">
    <location>
        <begin position="296"/>
        <end position="308"/>
    </location>
</feature>
<feature type="compositionally biased region" description="Polar residues" evidence="4">
    <location>
        <begin position="213"/>
        <end position="225"/>
    </location>
</feature>
<dbReference type="SUPFAM" id="SSF48452">
    <property type="entry name" value="TPR-like"/>
    <property type="match status" value="1"/>
</dbReference>
<evidence type="ECO:0000313" key="5">
    <source>
        <dbReference type="EMBL" id="CAB9499805.1"/>
    </source>
</evidence>
<organism evidence="5 6">
    <name type="scientific">Seminavis robusta</name>
    <dbReference type="NCBI Taxonomy" id="568900"/>
    <lineage>
        <taxon>Eukaryota</taxon>
        <taxon>Sar</taxon>
        <taxon>Stramenopiles</taxon>
        <taxon>Ochrophyta</taxon>
        <taxon>Bacillariophyta</taxon>
        <taxon>Bacillariophyceae</taxon>
        <taxon>Bacillariophycidae</taxon>
        <taxon>Naviculales</taxon>
        <taxon>Naviculaceae</taxon>
        <taxon>Seminavis</taxon>
    </lineage>
</organism>
<keyword evidence="1" id="KW-0677">Repeat</keyword>
<proteinExistence type="predicted"/>
<feature type="region of interest" description="Disordered" evidence="4">
    <location>
        <begin position="687"/>
        <end position="707"/>
    </location>
</feature>
<dbReference type="PANTHER" id="PTHR45641">
    <property type="entry name" value="TETRATRICOPEPTIDE REPEAT PROTEIN (AFU_ORTHOLOGUE AFUA_6G03870)"/>
    <property type="match status" value="1"/>
</dbReference>
<feature type="compositionally biased region" description="Low complexity" evidence="4">
    <location>
        <begin position="1419"/>
        <end position="1437"/>
    </location>
</feature>
<evidence type="ECO:0000313" key="6">
    <source>
        <dbReference type="Proteomes" id="UP001153069"/>
    </source>
</evidence>
<evidence type="ECO:0000256" key="4">
    <source>
        <dbReference type="SAM" id="MobiDB-lite"/>
    </source>
</evidence>
<feature type="compositionally biased region" description="Basic and acidic residues" evidence="4">
    <location>
        <begin position="96"/>
        <end position="106"/>
    </location>
</feature>
<comment type="caution">
    <text evidence="5">The sequence shown here is derived from an EMBL/GenBank/DDBJ whole genome shotgun (WGS) entry which is preliminary data.</text>
</comment>
<feature type="compositionally biased region" description="Acidic residues" evidence="4">
    <location>
        <begin position="56"/>
        <end position="68"/>
    </location>
</feature>
<feature type="compositionally biased region" description="Low complexity" evidence="4">
    <location>
        <begin position="355"/>
        <end position="364"/>
    </location>
</feature>
<feature type="compositionally biased region" description="Polar residues" evidence="4">
    <location>
        <begin position="874"/>
        <end position="883"/>
    </location>
</feature>
<dbReference type="Proteomes" id="UP001153069">
    <property type="component" value="Unassembled WGS sequence"/>
</dbReference>
<keyword evidence="2 3" id="KW-0802">TPR repeat</keyword>
<dbReference type="SMART" id="SM00028">
    <property type="entry name" value="TPR"/>
    <property type="match status" value="5"/>
</dbReference>
<feature type="compositionally biased region" description="Basic and acidic residues" evidence="4">
    <location>
        <begin position="1367"/>
        <end position="1383"/>
    </location>
</feature>
<feature type="compositionally biased region" description="Pro residues" evidence="4">
    <location>
        <begin position="449"/>
        <end position="460"/>
    </location>
</feature>
<feature type="compositionally biased region" description="Polar residues" evidence="4">
    <location>
        <begin position="544"/>
        <end position="559"/>
    </location>
</feature>
<feature type="region of interest" description="Disordered" evidence="4">
    <location>
        <begin position="282"/>
        <end position="330"/>
    </location>
</feature>
<feature type="region of interest" description="Disordered" evidence="4">
    <location>
        <begin position="200"/>
        <end position="270"/>
    </location>
</feature>
<reference evidence="5" key="1">
    <citation type="submission" date="2020-06" db="EMBL/GenBank/DDBJ databases">
        <authorList>
            <consortium name="Plant Systems Biology data submission"/>
        </authorList>
    </citation>
    <scope>NUCLEOTIDE SEQUENCE</scope>
    <source>
        <strain evidence="5">D6</strain>
    </source>
</reference>
<name>A0A9N8DFW9_9STRA</name>
<feature type="compositionally biased region" description="Low complexity" evidence="4">
    <location>
        <begin position="694"/>
        <end position="707"/>
    </location>
</feature>
<feature type="compositionally biased region" description="Polar residues" evidence="4">
    <location>
        <begin position="726"/>
        <end position="740"/>
    </location>
</feature>
<evidence type="ECO:0000256" key="1">
    <source>
        <dbReference type="ARBA" id="ARBA00022737"/>
    </source>
</evidence>